<organism evidence="3 4">
    <name type="scientific">Ceratopteris richardii</name>
    <name type="common">Triangle waterfern</name>
    <dbReference type="NCBI Taxonomy" id="49495"/>
    <lineage>
        <taxon>Eukaryota</taxon>
        <taxon>Viridiplantae</taxon>
        <taxon>Streptophyta</taxon>
        <taxon>Embryophyta</taxon>
        <taxon>Tracheophyta</taxon>
        <taxon>Polypodiopsida</taxon>
        <taxon>Polypodiidae</taxon>
        <taxon>Polypodiales</taxon>
        <taxon>Pteridineae</taxon>
        <taxon>Pteridaceae</taxon>
        <taxon>Parkerioideae</taxon>
        <taxon>Ceratopteris</taxon>
    </lineage>
</organism>
<accession>A0A8T2VEW4</accession>
<evidence type="ECO:0000313" key="3">
    <source>
        <dbReference type="EMBL" id="KAH7444516.1"/>
    </source>
</evidence>
<dbReference type="OrthoDB" id="649864at2759"/>
<evidence type="ECO:0000256" key="1">
    <source>
        <dbReference type="SAM" id="SignalP"/>
    </source>
</evidence>
<dbReference type="PRINTS" id="PR00382">
    <property type="entry name" value="LIPIDTRNSFER"/>
</dbReference>
<gene>
    <name evidence="3" type="ORF">KP509_02G080800</name>
</gene>
<dbReference type="AlphaFoldDB" id="A0A8T2VEW4"/>
<evidence type="ECO:0000313" key="4">
    <source>
        <dbReference type="Proteomes" id="UP000825935"/>
    </source>
</evidence>
<dbReference type="CDD" id="cd01960">
    <property type="entry name" value="nsLTP1"/>
    <property type="match status" value="1"/>
</dbReference>
<dbReference type="InterPro" id="IPR036312">
    <property type="entry name" value="Bifun_inhib/LTP/seed_sf"/>
</dbReference>
<feature type="chain" id="PRO_5035724570" description="Bifunctional inhibitor/plant lipid transfer protein/seed storage helical domain-containing protein" evidence="1">
    <location>
        <begin position="27"/>
        <end position="124"/>
    </location>
</feature>
<dbReference type="SUPFAM" id="SSF47699">
    <property type="entry name" value="Bifunctional inhibitor/lipid-transfer protein/seed storage 2S albumin"/>
    <property type="match status" value="1"/>
</dbReference>
<dbReference type="EMBL" id="CM035407">
    <property type="protein sequence ID" value="KAH7444516.1"/>
    <property type="molecule type" value="Genomic_DNA"/>
</dbReference>
<feature type="domain" description="Bifunctional inhibitor/plant lipid transfer protein/seed storage helical" evidence="2">
    <location>
        <begin position="33"/>
        <end position="121"/>
    </location>
</feature>
<dbReference type="InterPro" id="IPR016140">
    <property type="entry name" value="Bifunc_inhib/LTP/seed_store"/>
</dbReference>
<name>A0A8T2VEW4_CERRI</name>
<dbReference type="OMA" id="REAICEC"/>
<proteinExistence type="predicted"/>
<protein>
    <recommendedName>
        <fullName evidence="2">Bifunctional inhibitor/plant lipid transfer protein/seed storage helical domain-containing protein</fullName>
    </recommendedName>
</protein>
<feature type="signal peptide" evidence="1">
    <location>
        <begin position="1"/>
        <end position="26"/>
    </location>
</feature>
<keyword evidence="1" id="KW-0732">Signal</keyword>
<comment type="caution">
    <text evidence="3">The sequence shown here is derived from an EMBL/GenBank/DDBJ whole genome shotgun (WGS) entry which is preliminary data.</text>
</comment>
<dbReference type="PANTHER" id="PTHR33076">
    <property type="entry name" value="NON-SPECIFIC LIPID-TRANSFER PROTEIN 2-RELATED"/>
    <property type="match status" value="1"/>
</dbReference>
<dbReference type="GO" id="GO:0006869">
    <property type="term" value="P:lipid transport"/>
    <property type="evidence" value="ECO:0007669"/>
    <property type="project" value="InterPro"/>
</dbReference>
<sequence>MDNKSVFPAALMLVAMVIMSSSSVQAITANVDCGKVRNYFFPCLGYLVNPSNSPSLRPSPSCCSSLFTLNKLSRGPIRVGVCECIKQDAPTISGLNQNHVSDISTKCGIPLAVKVSPSTDCSKA</sequence>
<dbReference type="InterPro" id="IPR000528">
    <property type="entry name" value="Plant_nsLTP"/>
</dbReference>
<dbReference type="Pfam" id="PF00234">
    <property type="entry name" value="Tryp_alpha_amyl"/>
    <property type="match status" value="1"/>
</dbReference>
<keyword evidence="4" id="KW-1185">Reference proteome</keyword>
<dbReference type="Proteomes" id="UP000825935">
    <property type="component" value="Chromosome 2"/>
</dbReference>
<evidence type="ECO:0000259" key="2">
    <source>
        <dbReference type="Pfam" id="PF00234"/>
    </source>
</evidence>
<dbReference type="GO" id="GO:0008289">
    <property type="term" value="F:lipid binding"/>
    <property type="evidence" value="ECO:0007669"/>
    <property type="project" value="InterPro"/>
</dbReference>
<reference evidence="3" key="1">
    <citation type="submission" date="2021-08" db="EMBL/GenBank/DDBJ databases">
        <title>WGS assembly of Ceratopteris richardii.</title>
        <authorList>
            <person name="Marchant D.B."/>
            <person name="Chen G."/>
            <person name="Jenkins J."/>
            <person name="Shu S."/>
            <person name="Leebens-Mack J."/>
            <person name="Grimwood J."/>
            <person name="Schmutz J."/>
            <person name="Soltis P."/>
            <person name="Soltis D."/>
            <person name="Chen Z.-H."/>
        </authorList>
    </citation>
    <scope>NUCLEOTIDE SEQUENCE</scope>
    <source>
        <strain evidence="3">Whitten #5841</strain>
        <tissue evidence="3">Leaf</tissue>
    </source>
</reference>
<dbReference type="Gene3D" id="1.10.110.10">
    <property type="entry name" value="Plant lipid-transfer and hydrophobic proteins"/>
    <property type="match status" value="1"/>
</dbReference>